<sequence length="108" mass="11527">MAGMPLDEPPGVEPVAPRDHATALLEALRAVFALVDELEALRTENRQLKEALEGRALIERAKGMLMAVRGCDEGTAFQLLVALSRKQGRKVRAVAADMTTGGAPLPLP</sequence>
<dbReference type="Proteomes" id="UP000247634">
    <property type="component" value="Chromosome"/>
</dbReference>
<reference evidence="2 3" key="1">
    <citation type="submission" date="2018-06" db="EMBL/GenBank/DDBJ databases">
        <title>The complete genome sequence of a nosiheptide producer Streptomyces actuosus ATCC 25421: deducing the ability of producing a new class III lantibiotics.</title>
        <authorList>
            <person name="Liu W."/>
            <person name="Sun F."/>
            <person name="Hu Y."/>
        </authorList>
    </citation>
    <scope>NUCLEOTIDE SEQUENCE [LARGE SCALE GENOMIC DNA]</scope>
    <source>
        <strain evidence="2 3">ATCC 25421</strain>
    </source>
</reference>
<dbReference type="Pfam" id="PF03861">
    <property type="entry name" value="ANTAR"/>
    <property type="match status" value="1"/>
</dbReference>
<name>A0A2U9P9N8_STRAS</name>
<evidence type="ECO:0000259" key="1">
    <source>
        <dbReference type="PROSITE" id="PS50921"/>
    </source>
</evidence>
<dbReference type="GO" id="GO:0003723">
    <property type="term" value="F:RNA binding"/>
    <property type="evidence" value="ECO:0007669"/>
    <property type="project" value="InterPro"/>
</dbReference>
<protein>
    <recommendedName>
        <fullName evidence="1">ANTAR domain-containing protein</fullName>
    </recommendedName>
</protein>
<dbReference type="AlphaFoldDB" id="A0A2U9P9N8"/>
<dbReference type="Gene3D" id="1.10.10.10">
    <property type="entry name" value="Winged helix-like DNA-binding domain superfamily/Winged helix DNA-binding domain"/>
    <property type="match status" value="1"/>
</dbReference>
<dbReference type="PROSITE" id="PS50921">
    <property type="entry name" value="ANTAR"/>
    <property type="match status" value="1"/>
</dbReference>
<dbReference type="OrthoDB" id="4929862at2"/>
<evidence type="ECO:0000313" key="2">
    <source>
        <dbReference type="EMBL" id="AWT46426.1"/>
    </source>
</evidence>
<dbReference type="InterPro" id="IPR036388">
    <property type="entry name" value="WH-like_DNA-bd_sf"/>
</dbReference>
<dbReference type="SUPFAM" id="SSF52172">
    <property type="entry name" value="CheY-like"/>
    <property type="match status" value="1"/>
</dbReference>
<dbReference type="SMART" id="SM01012">
    <property type="entry name" value="ANTAR"/>
    <property type="match status" value="1"/>
</dbReference>
<dbReference type="EMBL" id="CP029788">
    <property type="protein sequence ID" value="AWT46426.1"/>
    <property type="molecule type" value="Genomic_DNA"/>
</dbReference>
<accession>A0A2U9P9N8</accession>
<feature type="domain" description="ANTAR" evidence="1">
    <location>
        <begin position="38"/>
        <end position="99"/>
    </location>
</feature>
<dbReference type="InterPro" id="IPR011006">
    <property type="entry name" value="CheY-like_superfamily"/>
</dbReference>
<gene>
    <name evidence="2" type="ORF">DMT42_31775</name>
</gene>
<evidence type="ECO:0000313" key="3">
    <source>
        <dbReference type="Proteomes" id="UP000247634"/>
    </source>
</evidence>
<proteinExistence type="predicted"/>
<keyword evidence="3" id="KW-1185">Reference proteome</keyword>
<dbReference type="KEGG" id="sact:DMT42_31775"/>
<organism evidence="2 3">
    <name type="scientific">Streptomyces actuosus</name>
    <dbReference type="NCBI Taxonomy" id="1885"/>
    <lineage>
        <taxon>Bacteria</taxon>
        <taxon>Bacillati</taxon>
        <taxon>Actinomycetota</taxon>
        <taxon>Actinomycetes</taxon>
        <taxon>Kitasatosporales</taxon>
        <taxon>Streptomycetaceae</taxon>
        <taxon>Streptomyces</taxon>
    </lineage>
</organism>
<dbReference type="InterPro" id="IPR005561">
    <property type="entry name" value="ANTAR"/>
</dbReference>